<protein>
    <submittedName>
        <fullName evidence="3">Piso0_004022 protein</fullName>
    </submittedName>
</protein>
<dbReference type="InterPro" id="IPR042470">
    <property type="entry name" value="RMI1_N_C_sf"/>
</dbReference>
<dbReference type="Gene3D" id="2.40.50.770">
    <property type="entry name" value="RecQ-mediated genome instability protein Rmi1, C-terminal domain"/>
    <property type="match status" value="1"/>
</dbReference>
<proteinExistence type="predicted"/>
<dbReference type="OrthoDB" id="341511at2759"/>
<dbReference type="InParanoid" id="G8Y798"/>
<dbReference type="FunCoup" id="G8Y798">
    <property type="interactions" value="72"/>
</dbReference>
<dbReference type="EMBL" id="FO082049">
    <property type="protein sequence ID" value="CCE83447.1"/>
    <property type="molecule type" value="Genomic_DNA"/>
</dbReference>
<evidence type="ECO:0000313" key="3">
    <source>
        <dbReference type="EMBL" id="CCE84478.1"/>
    </source>
</evidence>
<dbReference type="Proteomes" id="UP000005222">
    <property type="component" value="Chromosome K"/>
</dbReference>
<dbReference type="STRING" id="559304.G8Y798"/>
<organism evidence="3 4">
    <name type="scientific">Pichia sorbitophila (strain ATCC MYA-4447 / BCRC 22081 / CBS 7064 / NBRC 10061 / NRRL Y-12695)</name>
    <name type="common">Hybrid yeast</name>
    <dbReference type="NCBI Taxonomy" id="559304"/>
    <lineage>
        <taxon>Eukaryota</taxon>
        <taxon>Fungi</taxon>
        <taxon>Dikarya</taxon>
        <taxon>Ascomycota</taxon>
        <taxon>Saccharomycotina</taxon>
        <taxon>Pichiomycetes</taxon>
        <taxon>Debaryomycetaceae</taxon>
        <taxon>Millerozyma</taxon>
    </lineage>
</organism>
<keyword evidence="4" id="KW-1185">Reference proteome</keyword>
<gene>
    <name evidence="3" type="primary">Piso0_004022</name>
    <name evidence="2" type="ORF">GNLVRS01_PISO0K07732g</name>
    <name evidence="3" type="ORF">GNLVRS01_PISO0L07733g</name>
</gene>
<dbReference type="HOGENOM" id="CLU_112152_0_0_1"/>
<evidence type="ECO:0000313" key="4">
    <source>
        <dbReference type="Proteomes" id="UP000005222"/>
    </source>
</evidence>
<evidence type="ECO:0000259" key="1">
    <source>
        <dbReference type="Pfam" id="PF08585"/>
    </source>
</evidence>
<dbReference type="AlphaFoldDB" id="G8Y798"/>
<feature type="domain" description="RecQ mediated genome instability protein 1 OB-fold" evidence="1">
    <location>
        <begin position="23"/>
        <end position="167"/>
    </location>
</feature>
<reference evidence="3" key="1">
    <citation type="submission" date="2011-10" db="EMBL/GenBank/DDBJ databases">
        <authorList>
            <person name="Genoscope - CEA"/>
        </authorList>
    </citation>
    <scope>NUCLEOTIDE SEQUENCE</scope>
</reference>
<dbReference type="Proteomes" id="UP000005222">
    <property type="component" value="Chromosome L"/>
</dbReference>
<sequence>MDLIQRASKIAFNPSTYVNIESSRVESPILFYIIRIENISESRLRQLESWEELEDPNNASVDRVNKHKQGNNTKNNRVIREVDMSDDPLPHNNGSEAQIYRLLLKDCFDNYSYGYEFNDKLQFLRSRNSNGGPLPIVLGSRIIVYQGALILNGVIMLESAKCKFLGTDGVDKGFLDSLNSNIISKYANALRHELHNG</sequence>
<name>G8Y798_PICSO</name>
<evidence type="ECO:0000313" key="2">
    <source>
        <dbReference type="EMBL" id="CCE83447.1"/>
    </source>
</evidence>
<accession>G8Y798</accession>
<dbReference type="EMBL" id="FO082048">
    <property type="protein sequence ID" value="CCE84478.1"/>
    <property type="molecule type" value="Genomic_DNA"/>
</dbReference>
<reference evidence="4" key="2">
    <citation type="journal article" date="2012" name="G3 (Bethesda)">
        <title>Pichia sorbitophila, an interspecies yeast hybrid reveals early steps of genome resolution following polyploidization.</title>
        <authorList>
            <person name="Leh Louis V."/>
            <person name="Despons L."/>
            <person name="Friedrich A."/>
            <person name="Martin T."/>
            <person name="Durrens P."/>
            <person name="Casaregola S."/>
            <person name="Neuveglise C."/>
            <person name="Fairhead C."/>
            <person name="Marck C."/>
            <person name="Cruz J.A."/>
            <person name="Straub M.L."/>
            <person name="Kugler V."/>
            <person name="Sacerdot C."/>
            <person name="Uzunov Z."/>
            <person name="Thierry A."/>
            <person name="Weiss S."/>
            <person name="Bleykasten C."/>
            <person name="De Montigny J."/>
            <person name="Jacques N."/>
            <person name="Jung P."/>
            <person name="Lemaire M."/>
            <person name="Mallet S."/>
            <person name="Morel G."/>
            <person name="Richard G.F."/>
            <person name="Sarkar A."/>
            <person name="Savel G."/>
            <person name="Schacherer J."/>
            <person name="Seret M.L."/>
            <person name="Talla E."/>
            <person name="Samson G."/>
            <person name="Jubin C."/>
            <person name="Poulain J."/>
            <person name="Vacherie B."/>
            <person name="Barbe V."/>
            <person name="Pelletier E."/>
            <person name="Sherman D.J."/>
            <person name="Westhof E."/>
            <person name="Weissenbach J."/>
            <person name="Baret P.V."/>
            <person name="Wincker P."/>
            <person name="Gaillardin C."/>
            <person name="Dujon B."/>
            <person name="Souciet J.L."/>
        </authorList>
    </citation>
    <scope>NUCLEOTIDE SEQUENCE [LARGE SCALE GENOMIC DNA]</scope>
    <source>
        <strain evidence="4">ATCC MYA-4447 / BCRC 22081 / CBS 7064 / NBRC 10061 / NRRL Y-12695</strain>
    </source>
</reference>
<dbReference type="Pfam" id="PF08585">
    <property type="entry name" value="RMI1_N_C"/>
    <property type="match status" value="1"/>
</dbReference>
<dbReference type="InterPro" id="IPR013894">
    <property type="entry name" value="RMI1_OB"/>
</dbReference>
<dbReference type="eggNOG" id="KOG3683">
    <property type="taxonomic scope" value="Eukaryota"/>
</dbReference>